<dbReference type="Proteomes" id="UP000823775">
    <property type="component" value="Unassembled WGS sequence"/>
</dbReference>
<dbReference type="EMBL" id="JACEIK010004101">
    <property type="protein sequence ID" value="MCD9644200.1"/>
    <property type="molecule type" value="Genomic_DNA"/>
</dbReference>
<reference evidence="1 2" key="1">
    <citation type="journal article" date="2021" name="BMC Genomics">
        <title>Datura genome reveals duplications of psychoactive alkaloid biosynthetic genes and high mutation rate following tissue culture.</title>
        <authorList>
            <person name="Rajewski A."/>
            <person name="Carter-House D."/>
            <person name="Stajich J."/>
            <person name="Litt A."/>
        </authorList>
    </citation>
    <scope>NUCLEOTIDE SEQUENCE [LARGE SCALE GENOMIC DNA]</scope>
    <source>
        <strain evidence="1">AR-01</strain>
    </source>
</reference>
<protein>
    <submittedName>
        <fullName evidence="1">Uncharacterized protein</fullName>
    </submittedName>
</protein>
<accession>A0ABS8VDD6</accession>
<name>A0ABS8VDD6_DATST</name>
<sequence>MTALLVWFDLTALYDRRRRWFGLLWTKARDDRRCWLKMIVAVGLVCLTALYDRRCWFDLLTIKHVMLLVWFALDGVV</sequence>
<gene>
    <name evidence="1" type="ORF">HAX54_032348</name>
</gene>
<keyword evidence="2" id="KW-1185">Reference proteome</keyword>
<organism evidence="1 2">
    <name type="scientific">Datura stramonium</name>
    <name type="common">Jimsonweed</name>
    <name type="synonym">Common thornapple</name>
    <dbReference type="NCBI Taxonomy" id="4076"/>
    <lineage>
        <taxon>Eukaryota</taxon>
        <taxon>Viridiplantae</taxon>
        <taxon>Streptophyta</taxon>
        <taxon>Embryophyta</taxon>
        <taxon>Tracheophyta</taxon>
        <taxon>Spermatophyta</taxon>
        <taxon>Magnoliopsida</taxon>
        <taxon>eudicotyledons</taxon>
        <taxon>Gunneridae</taxon>
        <taxon>Pentapetalae</taxon>
        <taxon>asterids</taxon>
        <taxon>lamiids</taxon>
        <taxon>Solanales</taxon>
        <taxon>Solanaceae</taxon>
        <taxon>Solanoideae</taxon>
        <taxon>Datureae</taxon>
        <taxon>Datura</taxon>
    </lineage>
</organism>
<comment type="caution">
    <text evidence="1">The sequence shown here is derived from an EMBL/GenBank/DDBJ whole genome shotgun (WGS) entry which is preliminary data.</text>
</comment>
<proteinExistence type="predicted"/>
<evidence type="ECO:0000313" key="2">
    <source>
        <dbReference type="Proteomes" id="UP000823775"/>
    </source>
</evidence>
<evidence type="ECO:0000313" key="1">
    <source>
        <dbReference type="EMBL" id="MCD9644200.1"/>
    </source>
</evidence>